<dbReference type="EMBL" id="CP036501">
    <property type="protein sequence ID" value="UZP73755.1"/>
    <property type="molecule type" value="Genomic_DNA"/>
</dbReference>
<dbReference type="InterPro" id="IPR000160">
    <property type="entry name" value="GGDEF_dom"/>
</dbReference>
<evidence type="ECO:0000256" key="2">
    <source>
        <dbReference type="SAM" id="Phobius"/>
    </source>
</evidence>
<dbReference type="Proteomes" id="UP001317963">
    <property type="component" value="Chromosome"/>
</dbReference>
<keyword evidence="2" id="KW-1133">Transmembrane helix</keyword>
<dbReference type="PANTHER" id="PTHR45138:SF24">
    <property type="entry name" value="DIGUANYLATE CYCLASE DGCC-RELATED"/>
    <property type="match status" value="1"/>
</dbReference>
<protein>
    <recommendedName>
        <fullName evidence="1">diguanylate cyclase</fullName>
        <ecNumber evidence="1">2.7.7.65</ecNumber>
    </recommendedName>
</protein>
<dbReference type="Gene3D" id="3.30.70.270">
    <property type="match status" value="1"/>
</dbReference>
<evidence type="ECO:0000259" key="3">
    <source>
        <dbReference type="PROSITE" id="PS50887"/>
    </source>
</evidence>
<dbReference type="PANTHER" id="PTHR45138">
    <property type="entry name" value="REGULATORY COMPONENTS OF SENSORY TRANSDUCTION SYSTEM"/>
    <property type="match status" value="1"/>
</dbReference>
<feature type="transmembrane region" description="Helical" evidence="2">
    <location>
        <begin position="120"/>
        <end position="147"/>
    </location>
</feature>
<gene>
    <name evidence="4" type="ORF">E0F26_02925</name>
</gene>
<proteinExistence type="predicted"/>
<reference evidence="4 5" key="1">
    <citation type="submission" date="2019-02" db="EMBL/GenBank/DDBJ databases">
        <title>Halieaceae_genomes.</title>
        <authorList>
            <person name="Li S.-H."/>
        </authorList>
    </citation>
    <scope>NUCLEOTIDE SEQUENCE [LARGE SCALE GENOMIC DNA]</scope>
    <source>
        <strain evidence="4 5">JH123</strain>
    </source>
</reference>
<dbReference type="SUPFAM" id="SSF55073">
    <property type="entry name" value="Nucleotide cyclase"/>
    <property type="match status" value="1"/>
</dbReference>
<feature type="domain" description="GGDEF" evidence="3">
    <location>
        <begin position="212"/>
        <end position="340"/>
    </location>
</feature>
<dbReference type="InterPro" id="IPR029787">
    <property type="entry name" value="Nucleotide_cyclase"/>
</dbReference>
<dbReference type="SMART" id="SM00267">
    <property type="entry name" value="GGDEF"/>
    <property type="match status" value="1"/>
</dbReference>
<dbReference type="NCBIfam" id="TIGR00254">
    <property type="entry name" value="GGDEF"/>
    <property type="match status" value="1"/>
</dbReference>
<evidence type="ECO:0000313" key="4">
    <source>
        <dbReference type="EMBL" id="UZP73755.1"/>
    </source>
</evidence>
<dbReference type="PROSITE" id="PS50887">
    <property type="entry name" value="GGDEF"/>
    <property type="match status" value="1"/>
</dbReference>
<dbReference type="InterPro" id="IPR043128">
    <property type="entry name" value="Rev_trsase/Diguanyl_cyclase"/>
</dbReference>
<dbReference type="CDD" id="cd01949">
    <property type="entry name" value="GGDEF"/>
    <property type="match status" value="1"/>
</dbReference>
<organism evidence="4 5">
    <name type="scientific">Candidatus Paraluminiphilus aquimaris</name>
    <dbReference type="NCBI Taxonomy" id="2518994"/>
    <lineage>
        <taxon>Bacteria</taxon>
        <taxon>Pseudomonadati</taxon>
        <taxon>Pseudomonadota</taxon>
        <taxon>Gammaproteobacteria</taxon>
        <taxon>Cellvibrionales</taxon>
        <taxon>Halieaceae</taxon>
        <taxon>Candidatus Paraluminiphilus</taxon>
    </lineage>
</organism>
<keyword evidence="2" id="KW-0812">Transmembrane</keyword>
<accession>A0ABY6Q451</accession>
<feature type="transmembrane region" description="Helical" evidence="2">
    <location>
        <begin position="87"/>
        <end position="108"/>
    </location>
</feature>
<name>A0ABY6Q451_9GAMM</name>
<dbReference type="Pfam" id="PF00990">
    <property type="entry name" value="GGDEF"/>
    <property type="match status" value="1"/>
</dbReference>
<sequence length="340" mass="37661">MRNLFTKKVTEGRVASAKSYQSLPLDSIEVRDLTRSSVLYLSAFITAGGFLNITRRGEPHIEMWLSLILATLTLFFVWQVRSTSRHMIASLHLLMSIMVFNISVQVVHGIHYQLMCVLPFYLIWIGLLPTLAVAAGAFAVTALTVLLAAENPLIPENVMLAVSSGIVVHFAKEQMRRQTQLAASDALTGALNRRYLLTQLSARRAEFLRTNRISSLVLIDVDGLKTINDNFGHRAGDDALKSFAEITRQRVRGSDLLFRIGGDEFALILADAKPHDALKVSNDIRHLLREHLSDDKAHFSVSFGVCAVDESSSPDDWLERADEALYEAKKGGGDIARMAA</sequence>
<feature type="transmembrane region" description="Helical" evidence="2">
    <location>
        <begin position="63"/>
        <end position="81"/>
    </location>
</feature>
<dbReference type="InterPro" id="IPR050469">
    <property type="entry name" value="Diguanylate_Cyclase"/>
</dbReference>
<evidence type="ECO:0000256" key="1">
    <source>
        <dbReference type="ARBA" id="ARBA00012528"/>
    </source>
</evidence>
<dbReference type="EC" id="2.7.7.65" evidence="1"/>
<evidence type="ECO:0000313" key="5">
    <source>
        <dbReference type="Proteomes" id="UP001317963"/>
    </source>
</evidence>
<dbReference type="RefSeq" id="WP_279242550.1">
    <property type="nucleotide sequence ID" value="NZ_CP036501.1"/>
</dbReference>
<keyword evidence="5" id="KW-1185">Reference proteome</keyword>
<keyword evidence="2" id="KW-0472">Membrane</keyword>